<dbReference type="EMBL" id="GBRH01253657">
    <property type="protein sequence ID" value="JAD44238.1"/>
    <property type="molecule type" value="Transcribed_RNA"/>
</dbReference>
<reference evidence="1" key="1">
    <citation type="submission" date="2014-09" db="EMBL/GenBank/DDBJ databases">
        <authorList>
            <person name="Magalhaes I.L.F."/>
            <person name="Oliveira U."/>
            <person name="Santos F.R."/>
            <person name="Vidigal T.H.D.A."/>
            <person name="Brescovit A.D."/>
            <person name="Santos A.J."/>
        </authorList>
    </citation>
    <scope>NUCLEOTIDE SEQUENCE</scope>
    <source>
        <tissue evidence="1">Shoot tissue taken approximately 20 cm above the soil surface</tissue>
    </source>
</reference>
<reference evidence="1" key="2">
    <citation type="journal article" date="2015" name="Data Brief">
        <title>Shoot transcriptome of the giant reed, Arundo donax.</title>
        <authorList>
            <person name="Barrero R.A."/>
            <person name="Guerrero F.D."/>
            <person name="Moolhuijzen P."/>
            <person name="Goolsby J.A."/>
            <person name="Tidwell J."/>
            <person name="Bellgard S.E."/>
            <person name="Bellgard M.I."/>
        </authorList>
    </citation>
    <scope>NUCLEOTIDE SEQUENCE</scope>
    <source>
        <tissue evidence="1">Shoot tissue taken approximately 20 cm above the soil surface</tissue>
    </source>
</reference>
<name>A0A0A9A2S6_ARUDO</name>
<evidence type="ECO:0000313" key="1">
    <source>
        <dbReference type="EMBL" id="JAD44238.1"/>
    </source>
</evidence>
<proteinExistence type="predicted"/>
<dbReference type="AlphaFoldDB" id="A0A0A9A2S6"/>
<organism evidence="1">
    <name type="scientific">Arundo donax</name>
    <name type="common">Giant reed</name>
    <name type="synonym">Donax arundinaceus</name>
    <dbReference type="NCBI Taxonomy" id="35708"/>
    <lineage>
        <taxon>Eukaryota</taxon>
        <taxon>Viridiplantae</taxon>
        <taxon>Streptophyta</taxon>
        <taxon>Embryophyta</taxon>
        <taxon>Tracheophyta</taxon>
        <taxon>Spermatophyta</taxon>
        <taxon>Magnoliopsida</taxon>
        <taxon>Liliopsida</taxon>
        <taxon>Poales</taxon>
        <taxon>Poaceae</taxon>
        <taxon>PACMAD clade</taxon>
        <taxon>Arundinoideae</taxon>
        <taxon>Arundineae</taxon>
        <taxon>Arundo</taxon>
    </lineage>
</organism>
<sequence length="31" mass="3748">MRNSYCKEQTKKWILKEQHKIRVSLGTLIES</sequence>
<accession>A0A0A9A2S6</accession>
<protein>
    <submittedName>
        <fullName evidence="1">Uncharacterized protein</fullName>
    </submittedName>
</protein>